<name>A0AA35RK33_GEOBA</name>
<evidence type="ECO:0000313" key="8">
    <source>
        <dbReference type="EMBL" id="CAI8012959.1"/>
    </source>
</evidence>
<organism evidence="8 9">
    <name type="scientific">Geodia barretti</name>
    <name type="common">Barrett's horny sponge</name>
    <dbReference type="NCBI Taxonomy" id="519541"/>
    <lineage>
        <taxon>Eukaryota</taxon>
        <taxon>Metazoa</taxon>
        <taxon>Porifera</taxon>
        <taxon>Demospongiae</taxon>
        <taxon>Heteroscleromorpha</taxon>
        <taxon>Tetractinellida</taxon>
        <taxon>Astrophorina</taxon>
        <taxon>Geodiidae</taxon>
        <taxon>Geodia</taxon>
    </lineage>
</organism>
<evidence type="ECO:0000256" key="2">
    <source>
        <dbReference type="ARBA" id="ARBA00012261"/>
    </source>
</evidence>
<feature type="domain" description="Formyl transferase C-terminal" evidence="7">
    <location>
        <begin position="199"/>
        <end position="295"/>
    </location>
</feature>
<dbReference type="InterPro" id="IPR037022">
    <property type="entry name" value="Formyl_trans_C_sf"/>
</dbReference>
<keyword evidence="9" id="KW-1185">Reference proteome</keyword>
<dbReference type="Gene3D" id="3.10.25.10">
    <property type="entry name" value="Formyl transferase, C-terminal domain"/>
    <property type="match status" value="1"/>
</dbReference>
<dbReference type="CDD" id="cd08704">
    <property type="entry name" value="Met_tRNA_FMT_C"/>
    <property type="match status" value="1"/>
</dbReference>
<dbReference type="InterPro" id="IPR011034">
    <property type="entry name" value="Formyl_transferase-like_C_sf"/>
</dbReference>
<dbReference type="Pfam" id="PF00551">
    <property type="entry name" value="Formyl_trans_N"/>
    <property type="match status" value="1"/>
</dbReference>
<dbReference type="GO" id="GO:0005829">
    <property type="term" value="C:cytosol"/>
    <property type="evidence" value="ECO:0007669"/>
    <property type="project" value="TreeGrafter"/>
</dbReference>
<dbReference type="Gene3D" id="3.40.50.170">
    <property type="entry name" value="Formyl transferase, N-terminal domain"/>
    <property type="match status" value="1"/>
</dbReference>
<dbReference type="SUPFAM" id="SSF50486">
    <property type="entry name" value="FMT C-terminal domain-like"/>
    <property type="match status" value="1"/>
</dbReference>
<dbReference type="NCBIfam" id="TIGR00460">
    <property type="entry name" value="fmt"/>
    <property type="match status" value="1"/>
</dbReference>
<protein>
    <recommendedName>
        <fullName evidence="3">Methionyl-tRNA formyltransferase, mitochondrial</fullName>
        <ecNumber evidence="2">2.1.2.9</ecNumber>
    </recommendedName>
</protein>
<evidence type="ECO:0000256" key="4">
    <source>
        <dbReference type="ARBA" id="ARBA00022679"/>
    </source>
</evidence>
<dbReference type="InterPro" id="IPR005794">
    <property type="entry name" value="Fmt"/>
</dbReference>
<feature type="domain" description="Formyl transferase N-terminal" evidence="6">
    <location>
        <begin position="20"/>
        <end position="164"/>
    </location>
</feature>
<evidence type="ECO:0000313" key="9">
    <source>
        <dbReference type="Proteomes" id="UP001174909"/>
    </source>
</evidence>
<keyword evidence="4" id="KW-0808">Transferase</keyword>
<dbReference type="EC" id="2.1.2.9" evidence="2"/>
<sequence length="304" mass="32669">MGTPQFAVPALDILGAIPAVEVVAAYTPPDRRRGRGQVMEPSPVKTRAQELHIPVLQPATLRNSAAIGEFSELKPDIVIVVAYGRLLPAGVLELPRFGCLNLHPSLLPRHRGPSPVPGAILNGDDTTGVTLMLLDEGMDTGPVIAQRTRNIFPSDDAESLTNELFRDGADLLGVALPGWVSGDMPARPQDDALATHTSKMERADGLADWSRSAEYLWRQQRAFKPWPGLHTAWGGKEIKLLEVSPLPGGSVEPGTVVRTDTDRLAVGTGEGLLAVHRLQLEGRRPADASDFVRGYPDFVGARLG</sequence>
<comment type="caution">
    <text evidence="8">The sequence shown here is derived from an EMBL/GenBank/DDBJ whole genome shotgun (WGS) entry which is preliminary data.</text>
</comment>
<reference evidence="8" key="1">
    <citation type="submission" date="2023-03" db="EMBL/GenBank/DDBJ databases">
        <authorList>
            <person name="Steffen K."/>
            <person name="Cardenas P."/>
        </authorList>
    </citation>
    <scope>NUCLEOTIDE SEQUENCE</scope>
</reference>
<comment type="similarity">
    <text evidence="1">Belongs to the Fmt family.</text>
</comment>
<dbReference type="CDD" id="cd08646">
    <property type="entry name" value="FMT_core_Met-tRNA-FMT_N"/>
    <property type="match status" value="1"/>
</dbReference>
<evidence type="ECO:0000256" key="3">
    <source>
        <dbReference type="ARBA" id="ARBA00014185"/>
    </source>
</evidence>
<dbReference type="Proteomes" id="UP001174909">
    <property type="component" value="Unassembled WGS sequence"/>
</dbReference>
<evidence type="ECO:0000256" key="5">
    <source>
        <dbReference type="ARBA" id="ARBA00022917"/>
    </source>
</evidence>
<keyword evidence="5" id="KW-0648">Protein biosynthesis</keyword>
<dbReference type="InterPro" id="IPR044135">
    <property type="entry name" value="Met-tRNA-FMT_C"/>
</dbReference>
<gene>
    <name evidence="8" type="ORF">GBAR_LOCUS8264</name>
</gene>
<dbReference type="GO" id="GO:0004479">
    <property type="term" value="F:methionyl-tRNA formyltransferase activity"/>
    <property type="evidence" value="ECO:0007669"/>
    <property type="project" value="UniProtKB-EC"/>
</dbReference>
<evidence type="ECO:0000259" key="6">
    <source>
        <dbReference type="Pfam" id="PF00551"/>
    </source>
</evidence>
<evidence type="ECO:0000256" key="1">
    <source>
        <dbReference type="ARBA" id="ARBA00010699"/>
    </source>
</evidence>
<evidence type="ECO:0000259" key="7">
    <source>
        <dbReference type="Pfam" id="PF02911"/>
    </source>
</evidence>
<dbReference type="AlphaFoldDB" id="A0AA35RK33"/>
<dbReference type="PANTHER" id="PTHR11138:SF5">
    <property type="entry name" value="METHIONYL-TRNA FORMYLTRANSFERASE, MITOCHONDRIAL"/>
    <property type="match status" value="1"/>
</dbReference>
<dbReference type="Pfam" id="PF02911">
    <property type="entry name" value="Formyl_trans_C"/>
    <property type="match status" value="1"/>
</dbReference>
<accession>A0AA35RK33</accession>
<dbReference type="InterPro" id="IPR041711">
    <property type="entry name" value="Met-tRNA-FMT_N"/>
</dbReference>
<dbReference type="PANTHER" id="PTHR11138">
    <property type="entry name" value="METHIONYL-TRNA FORMYLTRANSFERASE"/>
    <property type="match status" value="1"/>
</dbReference>
<dbReference type="HAMAP" id="MF_00182">
    <property type="entry name" value="Formyl_trans"/>
    <property type="match status" value="1"/>
</dbReference>
<dbReference type="InterPro" id="IPR005793">
    <property type="entry name" value="Formyl_trans_C"/>
</dbReference>
<dbReference type="SUPFAM" id="SSF53328">
    <property type="entry name" value="Formyltransferase"/>
    <property type="match status" value="1"/>
</dbReference>
<proteinExistence type="inferred from homology"/>
<dbReference type="InterPro" id="IPR002376">
    <property type="entry name" value="Formyl_transf_N"/>
</dbReference>
<dbReference type="EMBL" id="CASHTH010001226">
    <property type="protein sequence ID" value="CAI8012959.1"/>
    <property type="molecule type" value="Genomic_DNA"/>
</dbReference>
<dbReference type="InterPro" id="IPR036477">
    <property type="entry name" value="Formyl_transf_N_sf"/>
</dbReference>